<feature type="compositionally biased region" description="Polar residues" evidence="22">
    <location>
        <begin position="147"/>
        <end position="168"/>
    </location>
</feature>
<dbReference type="SUPFAM" id="SSF158702">
    <property type="entry name" value="Sec63 N-terminal domain-like"/>
    <property type="match status" value="1"/>
</dbReference>
<sequence>MSRDAEKQSEIVVKRNSWSKKRHRDGMKSDLTPAKKRLSAERCELTEDKNLTQIKIEDRVTEQCCSDSEDLFDGYDSIIADTSFLAKLEDVEQDQAPQTTKSAGDHLSDFTDNFHDASLSDLPSSQLAFQQDVQNKSDPIHTGGMGNTSTPDVRCSKQSPISSDQNKPASKARRSMADQLKRAMLENAASSNTVSKTVLQKEAAVSEEISAAVQTIKYAPQEGDLGPFFGLPSKVKDLIMRLKRIKDLYAMGVTVQCLLCRSQARINREGCFRKGIRRKTLPNLTMRIVSTNFIPDRSRPGLTKTALGTVDLQGAGGNWATVGRRSRGGRRVHRQREKRKGKSVGLRIGTLNVGTMTGKGRELADMMERRKGDILCVQETRWKGSKAHSIGAGFKLFYYGVDSKRNGVGVVLKEEFVRNVLEVKRVSDRVMSLKLEIEEVMLNVVSGYAPQVGCELEEKERFWSELDEVMESIPTGERVVIGADFNGHVGEGNTGDEEVMGKFGVKERNLEGQIVVDFAKRMDMAVVNTYFQKREEHRVTYKSGGRRTQVDYILCRRGNLKEISDCKVVVGESVARQHRMVVCRMTLLVCKTKRSKIEIEKKTKWWKLKKDECCEEFRQKLRQALGGQVVLPDDWETTAEVIRETGRKVLGVSSGRRKEDKETWWWNEEVQDSIQRKRLAKKKWDMDRTEENRQEYKELQRRVNREVSKAKQKAYDELYTRLDTREGEKDLYRLARQRDRDGKDVQQVRVIKDRDGRVLTSEESVQRRWKEYFEELMNEENEKEKKSRRGELCGTENLEKAYDRVPREELWYCMRKSGVAEKYVRVVQDMYERSRTVVRCAVGQTEEFNVEVGLHQGLALSPFLFAIVMLLEEVRQESPWIMMFADDIVICSESREQVEENLERWRFVLERRGMKVSRKWQKACLNLDSILHRKNLIYSLPTSGGKTLVAEILIFKEILCRKKDALLILPYVSLVQEKVRGLSGFGIELDFLVEEYAGSKGKFPPVKRRSRNSLYIATIEKGHSLVNSLIETNRLDNIGLVVVDELHMLGDGSRGAILEMTLAKVQYISKSTQIIGMSATLGNVADLLSFLRAENYTNDFRPVQLKEYVKLRDSIYEVDPKEEQCFCFSRVLKFNYSSGMQKLDPDHIIALVTEVIPQQSCLIFCATKKNCENVAGMICKYLNKDFLKHREEEKATLLSELRNSGNGALCPVLQKTVPFGLAYHHSGLTSDERKLLEEAYSSGVLCLLACTSTLAAGINLPARRVILRSPYVGAEFLKRSQYKQMVGRAGRAGIDSLGESIVILQDRDKERVKQLVCAPVENCYSSLLHDGSHGLLSLILSLVGLKITCTVEQVLEFMSRTLLSVQESRLCLQKSLRELTMESIEILNQKGLINMASHEQSVLHVTKLGRATYKGSVDMRYSDILYRDLSKGLEGLLLNSFLHLVYLVTPYDMVSQIKPDWMIYFSQLTKLSGAEQKMAATIGVPESFLVRKAAGQSVRKSIDPAVVNRLYMALVLYSLLNETNVWNVSDKFQLTRGLIQTLVSSASAFCSCVLHFTEELEEFWAYKALLTELTRRLTYCVQAELIPLMEVTGVMEFRAKQLYNAGYKSLAHLANADPNVLVKTVENLYKRQANQIVASAKMLLQEKAEALQEEVDELLMFPPDLPSA</sequence>
<dbReference type="InterPro" id="IPR050474">
    <property type="entry name" value="Hel308_SKI2-like"/>
</dbReference>
<dbReference type="EC" id="5.6.2.4" evidence="15"/>
<feature type="region of interest" description="Disordered" evidence="22">
    <location>
        <begin position="136"/>
        <end position="177"/>
    </location>
</feature>
<comment type="subcellular location">
    <subcellularLocation>
        <location evidence="2">Chromosome</location>
    </subcellularLocation>
    <subcellularLocation>
        <location evidence="1">Nucleus</location>
    </subcellularLocation>
</comment>
<feature type="region of interest" description="Disordered" evidence="22">
    <location>
        <begin position="1"/>
        <end position="33"/>
    </location>
</feature>
<evidence type="ECO:0000256" key="12">
    <source>
        <dbReference type="ARBA" id="ARBA00023235"/>
    </source>
</evidence>
<protein>
    <recommendedName>
        <fullName evidence="18">Helicase POLQ-like</fullName>
        <ecNumber evidence="15">5.6.2.4</ecNumber>
    </recommendedName>
    <alternativeName>
        <fullName evidence="20">Mus308-like helicase</fullName>
    </alternativeName>
    <alternativeName>
        <fullName evidence="19">POLQ-like helicase</fullName>
    </alternativeName>
</protein>
<dbReference type="InterPro" id="IPR046931">
    <property type="entry name" value="HTH_61"/>
</dbReference>
<evidence type="ECO:0000256" key="2">
    <source>
        <dbReference type="ARBA" id="ARBA00004286"/>
    </source>
</evidence>
<evidence type="ECO:0000256" key="8">
    <source>
        <dbReference type="ARBA" id="ARBA00022806"/>
    </source>
</evidence>
<evidence type="ECO:0000256" key="17">
    <source>
        <dbReference type="ARBA" id="ARBA00053573"/>
    </source>
</evidence>
<keyword evidence="10" id="KW-0238">DNA-binding</keyword>
<keyword evidence="4" id="KW-0158">Chromosome</keyword>
<dbReference type="PROSITE" id="PS50878">
    <property type="entry name" value="RT_POL"/>
    <property type="match status" value="1"/>
</dbReference>
<dbReference type="CDD" id="cd09076">
    <property type="entry name" value="L1-EN"/>
    <property type="match status" value="1"/>
</dbReference>
<evidence type="ECO:0000256" key="9">
    <source>
        <dbReference type="ARBA" id="ARBA00022840"/>
    </source>
</evidence>
<dbReference type="Pfam" id="PF00078">
    <property type="entry name" value="RVT_1"/>
    <property type="match status" value="1"/>
</dbReference>
<evidence type="ECO:0000256" key="1">
    <source>
        <dbReference type="ARBA" id="ARBA00004123"/>
    </source>
</evidence>
<evidence type="ECO:0000256" key="22">
    <source>
        <dbReference type="SAM" id="MobiDB-lite"/>
    </source>
</evidence>
<keyword evidence="11" id="KW-0234">DNA repair</keyword>
<dbReference type="Pfam" id="PF00271">
    <property type="entry name" value="Helicase_C"/>
    <property type="match status" value="1"/>
</dbReference>
<evidence type="ECO:0000256" key="20">
    <source>
        <dbReference type="ARBA" id="ARBA00076391"/>
    </source>
</evidence>
<dbReference type="EMBL" id="JAUCMX010000014">
    <property type="protein sequence ID" value="KAK3524188.1"/>
    <property type="molecule type" value="Genomic_DNA"/>
</dbReference>
<dbReference type="GO" id="GO:0005634">
    <property type="term" value="C:nucleus"/>
    <property type="evidence" value="ECO:0007669"/>
    <property type="project" value="UniProtKB-SubCell"/>
</dbReference>
<evidence type="ECO:0000256" key="18">
    <source>
        <dbReference type="ARBA" id="ARBA00069099"/>
    </source>
</evidence>
<dbReference type="CDD" id="cd18026">
    <property type="entry name" value="DEXHc_POLQ-like"/>
    <property type="match status" value="1"/>
</dbReference>
<feature type="domain" description="Reverse transcriptase" evidence="23">
    <location>
        <begin position="732"/>
        <end position="938"/>
    </location>
</feature>
<dbReference type="Pfam" id="PF03372">
    <property type="entry name" value="Exo_endo_phos"/>
    <property type="match status" value="1"/>
</dbReference>
<keyword evidence="12" id="KW-0413">Isomerase</keyword>
<keyword evidence="9" id="KW-0067">ATP-binding</keyword>
<reference evidence="26" key="1">
    <citation type="submission" date="2023-06" db="EMBL/GenBank/DDBJ databases">
        <title>Male Hemibagrus guttatus genome.</title>
        <authorList>
            <person name="Bian C."/>
        </authorList>
    </citation>
    <scope>NUCLEOTIDE SEQUENCE</scope>
    <source>
        <strain evidence="26">Male_cb2023</strain>
        <tissue evidence="26">Muscle</tissue>
    </source>
</reference>
<feature type="domain" description="Helicase C-terminal" evidence="25">
    <location>
        <begin position="1147"/>
        <end position="1339"/>
    </location>
</feature>
<dbReference type="Gene3D" id="1.10.3380.20">
    <property type="match status" value="1"/>
</dbReference>
<keyword evidence="5" id="KW-0547">Nucleotide-binding</keyword>
<dbReference type="Gene3D" id="3.60.10.10">
    <property type="entry name" value="Endonuclease/exonuclease/phosphatase"/>
    <property type="match status" value="1"/>
</dbReference>
<dbReference type="FunFam" id="1.10.3380.20:FF:000002">
    <property type="entry name" value="helicase POLQ-like isoform X1"/>
    <property type="match status" value="1"/>
</dbReference>
<dbReference type="PANTHER" id="PTHR47961">
    <property type="entry name" value="DNA POLYMERASE THETA, PUTATIVE (AFU_ORTHOLOGUE AFUA_1G05260)-RELATED"/>
    <property type="match status" value="1"/>
</dbReference>
<feature type="compositionally biased region" description="Basic and acidic residues" evidence="22">
    <location>
        <begin position="1"/>
        <end position="13"/>
    </location>
</feature>
<evidence type="ECO:0000256" key="6">
    <source>
        <dbReference type="ARBA" id="ARBA00022763"/>
    </source>
</evidence>
<evidence type="ECO:0000256" key="5">
    <source>
        <dbReference type="ARBA" id="ARBA00022741"/>
    </source>
</evidence>
<feature type="domain" description="Helicase ATP-binding" evidence="24">
    <location>
        <begin position="927"/>
        <end position="1099"/>
    </location>
</feature>
<name>A0AAE0QL81_9TELE</name>
<dbReference type="GO" id="GO:0006281">
    <property type="term" value="P:DNA repair"/>
    <property type="evidence" value="ECO:0007669"/>
    <property type="project" value="UniProtKB-KW"/>
</dbReference>
<dbReference type="InterPro" id="IPR036691">
    <property type="entry name" value="Endo/exonu/phosph_ase_sf"/>
</dbReference>
<dbReference type="PROSITE" id="PS51192">
    <property type="entry name" value="HELICASE_ATP_BIND_1"/>
    <property type="match status" value="1"/>
</dbReference>
<evidence type="ECO:0000313" key="27">
    <source>
        <dbReference type="Proteomes" id="UP001274896"/>
    </source>
</evidence>
<dbReference type="Pfam" id="PF00270">
    <property type="entry name" value="DEAD"/>
    <property type="match status" value="1"/>
</dbReference>
<dbReference type="PROSITE" id="PS51194">
    <property type="entry name" value="HELICASE_CTER"/>
    <property type="match status" value="1"/>
</dbReference>
<dbReference type="SUPFAM" id="SSF56672">
    <property type="entry name" value="DNA/RNA polymerases"/>
    <property type="match status" value="1"/>
</dbReference>
<evidence type="ECO:0000259" key="25">
    <source>
        <dbReference type="PROSITE" id="PS51194"/>
    </source>
</evidence>
<dbReference type="Pfam" id="PF21099">
    <property type="entry name" value="POLQ_helical"/>
    <property type="match status" value="1"/>
</dbReference>
<evidence type="ECO:0000256" key="21">
    <source>
        <dbReference type="SAM" id="Coils"/>
    </source>
</evidence>
<dbReference type="InterPro" id="IPR011545">
    <property type="entry name" value="DEAD/DEAH_box_helicase_dom"/>
</dbReference>
<evidence type="ECO:0000259" key="24">
    <source>
        <dbReference type="PROSITE" id="PS51192"/>
    </source>
</evidence>
<dbReference type="Gene3D" id="1.10.150.20">
    <property type="entry name" value="5' to 3' exonuclease, C-terminal subdomain"/>
    <property type="match status" value="1"/>
</dbReference>
<evidence type="ECO:0000256" key="3">
    <source>
        <dbReference type="ARBA" id="ARBA00010140"/>
    </source>
</evidence>
<comment type="function">
    <text evidence="17">Single-stranded 3'-5' DNA helicase that plays a key role in homology-driven double-strand break (DSB) repair. Involved in different DSB repair mechanisms that are guided by annealing of extensive stretches of complementary bases at break ends, such as microhomology-mediated end-joining (MMEJ), single-strand annealing (SSA) or synthesis-dependent strand annealing (SDSA). Possesses both DNA unwinding and annealing activities. Forms a complex with RAD51, stimulating HELQ DNA helicase activity and ability to unwing DNA. Efficiently unwinds substrates containing 3' overhangs or a D-loop. In contrast, interaction with the replication protein A (RPA/RP-A) complex inhibits DNA unwinding by HELQ but strongly stimulates DNA strand annealing. Triggers displacement of RPA from single-stranded DNA to facilitate annealing of complementary sequences.</text>
</comment>
<dbReference type="InterPro" id="IPR000477">
    <property type="entry name" value="RT_dom"/>
</dbReference>
<dbReference type="FunFam" id="3.40.50.300:FF:000813">
    <property type="entry name" value="helicase POLQ-like isoform X1"/>
    <property type="match status" value="1"/>
</dbReference>
<organism evidence="26 27">
    <name type="scientific">Hemibagrus guttatus</name>
    <dbReference type="NCBI Taxonomy" id="175788"/>
    <lineage>
        <taxon>Eukaryota</taxon>
        <taxon>Metazoa</taxon>
        <taxon>Chordata</taxon>
        <taxon>Craniata</taxon>
        <taxon>Vertebrata</taxon>
        <taxon>Euteleostomi</taxon>
        <taxon>Actinopterygii</taxon>
        <taxon>Neopterygii</taxon>
        <taxon>Teleostei</taxon>
        <taxon>Ostariophysi</taxon>
        <taxon>Siluriformes</taxon>
        <taxon>Bagridae</taxon>
        <taxon>Hemibagrus</taxon>
    </lineage>
</organism>
<proteinExistence type="inferred from homology"/>
<comment type="similarity">
    <text evidence="3">Belongs to the helicase family. SKI2 subfamily.</text>
</comment>
<dbReference type="InterPro" id="IPR014001">
    <property type="entry name" value="Helicase_ATP-bd"/>
</dbReference>
<dbReference type="GO" id="GO:0003677">
    <property type="term" value="F:DNA binding"/>
    <property type="evidence" value="ECO:0007669"/>
    <property type="project" value="UniProtKB-KW"/>
</dbReference>
<dbReference type="PANTHER" id="PTHR47961:SF12">
    <property type="entry name" value="HELICASE POLQ-LIKE"/>
    <property type="match status" value="1"/>
</dbReference>
<evidence type="ECO:0000256" key="16">
    <source>
        <dbReference type="ARBA" id="ARBA00048988"/>
    </source>
</evidence>
<dbReference type="Gene3D" id="3.40.50.300">
    <property type="entry name" value="P-loop containing nucleotide triphosphate hydrolases"/>
    <property type="match status" value="2"/>
</dbReference>
<dbReference type="InterPro" id="IPR005135">
    <property type="entry name" value="Endo/exonuclease/phosphatase"/>
</dbReference>
<dbReference type="InterPro" id="IPR043502">
    <property type="entry name" value="DNA/RNA_pol_sf"/>
</dbReference>
<dbReference type="InterPro" id="IPR001650">
    <property type="entry name" value="Helicase_C-like"/>
</dbReference>
<accession>A0AAE0QL81</accession>
<dbReference type="SUPFAM" id="SSF56219">
    <property type="entry name" value="DNase I-like"/>
    <property type="match status" value="1"/>
</dbReference>
<dbReference type="InterPro" id="IPR036390">
    <property type="entry name" value="WH_DNA-bd_sf"/>
</dbReference>
<dbReference type="GO" id="GO:0005524">
    <property type="term" value="F:ATP binding"/>
    <property type="evidence" value="ECO:0007669"/>
    <property type="project" value="UniProtKB-KW"/>
</dbReference>
<keyword evidence="27" id="KW-1185">Reference proteome</keyword>
<dbReference type="SUPFAM" id="SSF52540">
    <property type="entry name" value="P-loop containing nucleoside triphosphate hydrolases"/>
    <property type="match status" value="1"/>
</dbReference>
<dbReference type="SUPFAM" id="SSF46785">
    <property type="entry name" value="Winged helix' DNA-binding domain"/>
    <property type="match status" value="1"/>
</dbReference>
<dbReference type="Pfam" id="PF20470">
    <property type="entry name" value="HTH_61"/>
    <property type="match status" value="1"/>
</dbReference>
<evidence type="ECO:0000259" key="23">
    <source>
        <dbReference type="PROSITE" id="PS50878"/>
    </source>
</evidence>
<feature type="compositionally biased region" description="Basic and acidic residues" evidence="22">
    <location>
        <begin position="103"/>
        <end position="115"/>
    </location>
</feature>
<keyword evidence="8" id="KW-0347">Helicase</keyword>
<comment type="catalytic activity">
    <reaction evidence="16">
        <text>ATP + H2O = ADP + phosphate + H(+)</text>
        <dbReference type="Rhea" id="RHEA:13065"/>
        <dbReference type="ChEBI" id="CHEBI:15377"/>
        <dbReference type="ChEBI" id="CHEBI:15378"/>
        <dbReference type="ChEBI" id="CHEBI:30616"/>
        <dbReference type="ChEBI" id="CHEBI:43474"/>
        <dbReference type="ChEBI" id="CHEBI:456216"/>
        <dbReference type="EC" id="5.6.2.4"/>
    </reaction>
</comment>
<dbReference type="GO" id="GO:0005694">
    <property type="term" value="C:chromosome"/>
    <property type="evidence" value="ECO:0007669"/>
    <property type="project" value="UniProtKB-SubCell"/>
</dbReference>
<dbReference type="InterPro" id="IPR048960">
    <property type="entry name" value="POLQ-like_helical"/>
</dbReference>
<keyword evidence="21" id="KW-0175">Coiled coil</keyword>
<gene>
    <name evidence="26" type="ORF">QTP70_021871</name>
</gene>
<evidence type="ECO:0000313" key="26">
    <source>
        <dbReference type="EMBL" id="KAK3524188.1"/>
    </source>
</evidence>
<dbReference type="SMART" id="SM00487">
    <property type="entry name" value="DEXDc"/>
    <property type="match status" value="1"/>
</dbReference>
<evidence type="ECO:0000256" key="19">
    <source>
        <dbReference type="ARBA" id="ARBA00074990"/>
    </source>
</evidence>
<dbReference type="SMART" id="SM00490">
    <property type="entry name" value="HELICc"/>
    <property type="match status" value="1"/>
</dbReference>
<feature type="coiled-coil region" evidence="21">
    <location>
        <begin position="679"/>
        <end position="713"/>
    </location>
</feature>
<evidence type="ECO:0000256" key="7">
    <source>
        <dbReference type="ARBA" id="ARBA00022801"/>
    </source>
</evidence>
<dbReference type="GO" id="GO:0016787">
    <property type="term" value="F:hydrolase activity"/>
    <property type="evidence" value="ECO:0007669"/>
    <property type="project" value="UniProtKB-KW"/>
</dbReference>
<dbReference type="FunFam" id="1.10.150.20:FF:000058">
    <property type="entry name" value="Helicase, POLQ like"/>
    <property type="match status" value="1"/>
</dbReference>
<comment type="catalytic activity">
    <reaction evidence="14">
        <text>Couples ATP hydrolysis with the unwinding of duplex DNA by translocating in the 3'-5' direction.</text>
        <dbReference type="EC" id="5.6.2.4"/>
    </reaction>
</comment>
<evidence type="ECO:0000256" key="11">
    <source>
        <dbReference type="ARBA" id="ARBA00023204"/>
    </source>
</evidence>
<feature type="region of interest" description="Disordered" evidence="22">
    <location>
        <begin position="92"/>
        <end position="116"/>
    </location>
</feature>
<evidence type="ECO:0000256" key="10">
    <source>
        <dbReference type="ARBA" id="ARBA00023125"/>
    </source>
</evidence>
<evidence type="ECO:0000256" key="15">
    <source>
        <dbReference type="ARBA" id="ARBA00034808"/>
    </source>
</evidence>
<evidence type="ECO:0000256" key="14">
    <source>
        <dbReference type="ARBA" id="ARBA00034617"/>
    </source>
</evidence>
<dbReference type="InterPro" id="IPR027417">
    <property type="entry name" value="P-loop_NTPase"/>
</dbReference>
<dbReference type="CDD" id="cd18795">
    <property type="entry name" value="SF2_C_Ski2"/>
    <property type="match status" value="1"/>
</dbReference>
<evidence type="ECO:0000256" key="4">
    <source>
        <dbReference type="ARBA" id="ARBA00022454"/>
    </source>
</evidence>
<dbReference type="GO" id="GO:0043138">
    <property type="term" value="F:3'-5' DNA helicase activity"/>
    <property type="evidence" value="ECO:0007669"/>
    <property type="project" value="UniProtKB-EC"/>
</dbReference>
<keyword evidence="6" id="KW-0227">DNA damage</keyword>
<evidence type="ECO:0000256" key="13">
    <source>
        <dbReference type="ARBA" id="ARBA00023242"/>
    </source>
</evidence>
<dbReference type="FunFam" id="3.40.50.300:FF:001293">
    <property type="entry name" value="helicase POLQ-like isoform X5"/>
    <property type="match status" value="1"/>
</dbReference>
<dbReference type="Proteomes" id="UP001274896">
    <property type="component" value="Unassembled WGS sequence"/>
</dbReference>
<keyword evidence="13" id="KW-0539">Nucleus</keyword>
<keyword evidence="7" id="KW-0378">Hydrolase</keyword>
<comment type="caution">
    <text evidence="26">The sequence shown here is derived from an EMBL/GenBank/DDBJ whole genome shotgun (WGS) entry which is preliminary data.</text>
</comment>